<evidence type="ECO:0000313" key="17">
    <source>
        <dbReference type="Proteomes" id="UP001153737"/>
    </source>
</evidence>
<dbReference type="OrthoDB" id="1688044at2759"/>
<protein>
    <recommendedName>
        <fullName evidence="5">nitric-oxide synthase (NADPH)</fullName>
        <ecNumber evidence="5">1.14.13.39</ecNumber>
    </recommendedName>
</protein>
<dbReference type="GO" id="GO:0005516">
    <property type="term" value="F:calmodulin binding"/>
    <property type="evidence" value="ECO:0007669"/>
    <property type="project" value="UniProtKB-KW"/>
</dbReference>
<accession>A0A9P0DWE8</accession>
<comment type="cofactor">
    <cofactor evidence="2">
        <name>heme b</name>
        <dbReference type="ChEBI" id="CHEBI:60344"/>
    </cofactor>
</comment>
<dbReference type="PRINTS" id="PR00371">
    <property type="entry name" value="FPNCR"/>
</dbReference>
<dbReference type="InterPro" id="IPR017927">
    <property type="entry name" value="FAD-bd_FR_type"/>
</dbReference>
<evidence type="ECO:0000256" key="1">
    <source>
        <dbReference type="ARBA" id="ARBA00001917"/>
    </source>
</evidence>
<keyword evidence="8" id="KW-0288">FMN</keyword>
<keyword evidence="14" id="KW-0408">Iron</keyword>
<organism evidence="16 17">
    <name type="scientific">Phaedon cochleariae</name>
    <name type="common">Mustard beetle</name>
    <dbReference type="NCBI Taxonomy" id="80249"/>
    <lineage>
        <taxon>Eukaryota</taxon>
        <taxon>Metazoa</taxon>
        <taxon>Ecdysozoa</taxon>
        <taxon>Arthropoda</taxon>
        <taxon>Hexapoda</taxon>
        <taxon>Insecta</taxon>
        <taxon>Pterygota</taxon>
        <taxon>Neoptera</taxon>
        <taxon>Endopterygota</taxon>
        <taxon>Coleoptera</taxon>
        <taxon>Polyphaga</taxon>
        <taxon>Cucujiformia</taxon>
        <taxon>Chrysomeloidea</taxon>
        <taxon>Chrysomelidae</taxon>
        <taxon>Chrysomelinae</taxon>
        <taxon>Chrysomelini</taxon>
        <taxon>Phaedon</taxon>
    </lineage>
</organism>
<dbReference type="InterPro" id="IPR001433">
    <property type="entry name" value="OxRdtase_FAD/NAD-bd"/>
</dbReference>
<dbReference type="InterPro" id="IPR050607">
    <property type="entry name" value="NOS"/>
</dbReference>
<dbReference type="FunFam" id="3.40.50.80:FF:000003">
    <property type="entry name" value="Nitric oxide synthase"/>
    <property type="match status" value="1"/>
</dbReference>
<evidence type="ECO:0000313" key="16">
    <source>
        <dbReference type="EMBL" id="CAH1170582.1"/>
    </source>
</evidence>
<sequence length="491" mass="55697">MCGLDQAFRKWAPQIFQVACETFCLDDDDTFLEATMTLESESLTAQNVRFMESRATPASIGLSKCHNKKVSGSKLLRRTNLHGEKSAKATLLLEFKNDSPYKPGDHLGVFGMNRPEIVDGVIKRLKGVTDPNVPVELQFLQETHTSNGIIKNWKPHERLPACSVRELFSRYLDITTPPTPNLLQHFASMATNEEEQKKLNLLATDSATYEDWRHWRFPHLLDVLEEFPSVTPFAPLLIAQLSILQPRFYSISSSPALHPGEVHLTVAVVIYKTKDGDGETHYGVCSNYLQDVPVDSEVPLFVRSAPSFHLPNDSTRPVILVGPGTGIAPFRAFWQHRQVQLKQKQKLGKMWLFFGCRTDDMDLYKEEKASMLKLGVLDKVFLALSRASSTPKTYVQNLALKEGAQIYRFLVMEHGHFYVCGDCTMAEHVYQTLKTIIQKYGGMSESQVQAFMLSLRDENRYHEDIFGITLRTAEVHNRSRESARIRMASEP</sequence>
<dbReference type="GO" id="GO:0046872">
    <property type="term" value="F:metal ion binding"/>
    <property type="evidence" value="ECO:0007669"/>
    <property type="project" value="UniProtKB-KW"/>
</dbReference>
<dbReference type="AlphaFoldDB" id="A0A9P0DWE8"/>
<dbReference type="InterPro" id="IPR003097">
    <property type="entry name" value="CysJ-like_FAD-binding"/>
</dbReference>
<name>A0A9P0DWE8_PHACE</name>
<evidence type="ECO:0000256" key="8">
    <source>
        <dbReference type="ARBA" id="ARBA00022643"/>
    </source>
</evidence>
<evidence type="ECO:0000256" key="6">
    <source>
        <dbReference type="ARBA" id="ARBA00022617"/>
    </source>
</evidence>
<keyword evidence="13" id="KW-0560">Oxidoreductase</keyword>
<evidence type="ECO:0000256" key="10">
    <source>
        <dbReference type="ARBA" id="ARBA00022827"/>
    </source>
</evidence>
<keyword evidence="17" id="KW-1185">Reference proteome</keyword>
<evidence type="ECO:0000259" key="15">
    <source>
        <dbReference type="PROSITE" id="PS51384"/>
    </source>
</evidence>
<evidence type="ECO:0000256" key="4">
    <source>
        <dbReference type="ARBA" id="ARBA00006267"/>
    </source>
</evidence>
<gene>
    <name evidence="16" type="ORF">PHAECO_LOCUS9669</name>
</gene>
<dbReference type="Gene3D" id="1.20.990.10">
    <property type="entry name" value="NADPH-cytochrome p450 Reductase, Chain A, domain 3"/>
    <property type="match status" value="1"/>
</dbReference>
<dbReference type="InterPro" id="IPR039261">
    <property type="entry name" value="FNR_nucleotide-bd"/>
</dbReference>
<evidence type="ECO:0000256" key="11">
    <source>
        <dbReference type="ARBA" id="ARBA00022857"/>
    </source>
</evidence>
<keyword evidence="10" id="KW-0274">FAD</keyword>
<reference evidence="16" key="1">
    <citation type="submission" date="2022-01" db="EMBL/GenBank/DDBJ databases">
        <authorList>
            <person name="King R."/>
        </authorList>
    </citation>
    <scope>NUCLEOTIDE SEQUENCE</scope>
</reference>
<keyword evidence="11" id="KW-0521">NADP</keyword>
<proteinExistence type="inferred from homology"/>
<dbReference type="PANTHER" id="PTHR43410:SF1">
    <property type="entry name" value="NITRIC OXIDE SYNTHASE"/>
    <property type="match status" value="1"/>
</dbReference>
<keyword evidence="9" id="KW-0479">Metal-binding</keyword>
<evidence type="ECO:0000256" key="13">
    <source>
        <dbReference type="ARBA" id="ARBA00023002"/>
    </source>
</evidence>
<dbReference type="EMBL" id="OU896711">
    <property type="protein sequence ID" value="CAH1170582.1"/>
    <property type="molecule type" value="Genomic_DNA"/>
</dbReference>
<dbReference type="InterPro" id="IPR017938">
    <property type="entry name" value="Riboflavin_synthase-like_b-brl"/>
</dbReference>
<dbReference type="EC" id="1.14.13.39" evidence="5"/>
<evidence type="ECO:0000256" key="3">
    <source>
        <dbReference type="ARBA" id="ARBA00001974"/>
    </source>
</evidence>
<dbReference type="InterPro" id="IPR001709">
    <property type="entry name" value="Flavoprot_Pyr_Nucl_cyt_Rdtase"/>
</dbReference>
<dbReference type="Gene3D" id="3.40.50.80">
    <property type="entry name" value="Nucleotide-binding domain of ferredoxin-NADP reductase (FNR) module"/>
    <property type="match status" value="1"/>
</dbReference>
<comment type="similarity">
    <text evidence="4">Belongs to the NOS family.</text>
</comment>
<dbReference type="PROSITE" id="PS51384">
    <property type="entry name" value="FAD_FR"/>
    <property type="match status" value="1"/>
</dbReference>
<dbReference type="Gene3D" id="2.40.30.10">
    <property type="entry name" value="Translation factors"/>
    <property type="match status" value="1"/>
</dbReference>
<evidence type="ECO:0000256" key="2">
    <source>
        <dbReference type="ARBA" id="ARBA00001970"/>
    </source>
</evidence>
<dbReference type="Proteomes" id="UP001153737">
    <property type="component" value="Chromosome 5"/>
</dbReference>
<dbReference type="GO" id="GO:0004517">
    <property type="term" value="F:nitric-oxide synthase activity"/>
    <property type="evidence" value="ECO:0007669"/>
    <property type="project" value="UniProtKB-EC"/>
</dbReference>
<dbReference type="FunFam" id="1.20.990.10:FF:000002">
    <property type="entry name" value="Nitric oxide synthase"/>
    <property type="match status" value="1"/>
</dbReference>
<dbReference type="Pfam" id="PF00175">
    <property type="entry name" value="NAD_binding_1"/>
    <property type="match status" value="1"/>
</dbReference>
<dbReference type="PANTHER" id="PTHR43410">
    <property type="entry name" value="NITRIC OXIDE SYNTHASE OXYGENASE"/>
    <property type="match status" value="1"/>
</dbReference>
<dbReference type="SUPFAM" id="SSF63380">
    <property type="entry name" value="Riboflavin synthase domain-like"/>
    <property type="match status" value="1"/>
</dbReference>
<keyword evidence="6" id="KW-0349">Heme</keyword>
<keyword evidence="7" id="KW-0285">Flavoprotein</keyword>
<feature type="domain" description="FAD-binding FR-type" evidence="15">
    <location>
        <begin position="68"/>
        <end position="311"/>
    </location>
</feature>
<comment type="cofactor">
    <cofactor evidence="3">
        <name>FAD</name>
        <dbReference type="ChEBI" id="CHEBI:57692"/>
    </cofactor>
</comment>
<evidence type="ECO:0000256" key="12">
    <source>
        <dbReference type="ARBA" id="ARBA00022860"/>
    </source>
</evidence>
<evidence type="ECO:0000256" key="5">
    <source>
        <dbReference type="ARBA" id="ARBA00012989"/>
    </source>
</evidence>
<dbReference type="SUPFAM" id="SSF52343">
    <property type="entry name" value="Ferredoxin reductase-like, C-terminal NADP-linked domain"/>
    <property type="match status" value="1"/>
</dbReference>
<evidence type="ECO:0000256" key="9">
    <source>
        <dbReference type="ARBA" id="ARBA00022723"/>
    </source>
</evidence>
<keyword evidence="12" id="KW-0112">Calmodulin-binding</keyword>
<dbReference type="InterPro" id="IPR023173">
    <property type="entry name" value="NADPH_Cyt_P450_Rdtase_alpha"/>
</dbReference>
<comment type="cofactor">
    <cofactor evidence="1">
        <name>FMN</name>
        <dbReference type="ChEBI" id="CHEBI:58210"/>
    </cofactor>
</comment>
<dbReference type="Pfam" id="PF00667">
    <property type="entry name" value="FAD_binding_1"/>
    <property type="match status" value="1"/>
</dbReference>
<reference evidence="16" key="2">
    <citation type="submission" date="2022-10" db="EMBL/GenBank/DDBJ databases">
        <authorList>
            <consortium name="ENA_rothamsted_submissions"/>
            <consortium name="culmorum"/>
            <person name="King R."/>
        </authorList>
    </citation>
    <scope>NUCLEOTIDE SEQUENCE</scope>
</reference>
<evidence type="ECO:0000256" key="14">
    <source>
        <dbReference type="ARBA" id="ARBA00023004"/>
    </source>
</evidence>
<evidence type="ECO:0000256" key="7">
    <source>
        <dbReference type="ARBA" id="ARBA00022630"/>
    </source>
</evidence>